<keyword evidence="2" id="KW-0067">ATP-binding</keyword>
<accession>A0A1S8CRU3</accession>
<evidence type="ECO:0000256" key="1">
    <source>
        <dbReference type="ARBA" id="ARBA00022741"/>
    </source>
</evidence>
<dbReference type="OrthoDB" id="6664238at2"/>
<dbReference type="PROSITE" id="PS51194">
    <property type="entry name" value="HELICASE_CTER"/>
    <property type="match status" value="1"/>
</dbReference>
<dbReference type="Gene3D" id="3.40.50.300">
    <property type="entry name" value="P-loop containing nucleotide triphosphate hydrolases"/>
    <property type="match status" value="2"/>
</dbReference>
<evidence type="ECO:0000313" key="5">
    <source>
        <dbReference type="EMBL" id="ONG37606.1"/>
    </source>
</evidence>
<dbReference type="RefSeq" id="WP_076879235.1">
    <property type="nucleotide sequence ID" value="NZ_MLCN01000048.1"/>
</dbReference>
<sequence>MSLIYPFTLHQDEFIQNKIPSLPLGNTLILAGTGMGKTTYTMEVLSQQHRCAIFVPTVAKVQELQVQYNHLDRFLFCYADQGLDKAEINKSHSIVGTYDKFSQLITSGKSSCLQDMILIVDECHKLYSAGSFRDGALNPLINTVIKRVFKKVVFLTASFTPFLNEQLHICFDQQYHFSKLTSVNRQLTIRHYTQADKYTAIEFIKHRYLQLRQTHTGGPSKKIIIRTDSKNYCEELAIYFEQKFGAKSLIVHSDKKSHNTVQEFLKQQAIPLHYDFLITTSMLDEAININNTANEIDSMHIIGKRIHVEELIQFMGRLRLASVPCFQHIYTEFSVQSVNDIANYHMQHLKRMQQRADKVQAAAEALKYLVDDYALEAETDSDKKLSCSERIRKVNQTFTDSFGCDLLWLNRGQVEVNQASLVSMLYQFDTSYLYSSFDYFKYRFLEIDSNFQVIYDQDDQTYSTKELIAFFRYQGEEKKEDYQACIEPALRYYVTYFDNKAFTSLKEISQRFLESMNDNDQIYKFYNPNYLKSQNSLLCLKVLEDIIYLGLYVDNLQDIERILKEGLKNNIREMAQAYNDNLIVQHIIKDLEQLLHKSNLAVCRISQVDSVKIVLRAVNKLQSKNRLPIQKMVKDRLIKGLKIENGSISIEPSKAMNFLVKYFDVKDVNRNKPTSRYLELQGISYKKLHFYTLNPSNSALAHKIILCGYAHHALTGAELEENSIMQEVA</sequence>
<proteinExistence type="predicted"/>
<dbReference type="SMART" id="SM00487">
    <property type="entry name" value="DEXDc"/>
    <property type="match status" value="1"/>
</dbReference>
<dbReference type="PROSITE" id="PS51192">
    <property type="entry name" value="HELICASE_ATP_BIND_1"/>
    <property type="match status" value="1"/>
</dbReference>
<dbReference type="STRING" id="1907941.BKE30_14140"/>
<dbReference type="InterPro" id="IPR014001">
    <property type="entry name" value="Helicase_ATP-bd"/>
</dbReference>
<dbReference type="EMBL" id="MLCN01000048">
    <property type="protein sequence ID" value="ONG37606.1"/>
    <property type="molecule type" value="Genomic_DNA"/>
</dbReference>
<name>A0A1S8CRU3_9GAMM</name>
<gene>
    <name evidence="5" type="ORF">BKE30_14140</name>
</gene>
<dbReference type="GO" id="GO:0005524">
    <property type="term" value="F:ATP binding"/>
    <property type="evidence" value="ECO:0007669"/>
    <property type="project" value="UniProtKB-KW"/>
</dbReference>
<evidence type="ECO:0000259" key="4">
    <source>
        <dbReference type="PROSITE" id="PS51194"/>
    </source>
</evidence>
<feature type="domain" description="Helicase C-terminal" evidence="4">
    <location>
        <begin position="203"/>
        <end position="374"/>
    </location>
</feature>
<evidence type="ECO:0000259" key="3">
    <source>
        <dbReference type="PROSITE" id="PS51192"/>
    </source>
</evidence>
<dbReference type="Pfam" id="PF00270">
    <property type="entry name" value="DEAD"/>
    <property type="match status" value="1"/>
</dbReference>
<dbReference type="AlphaFoldDB" id="A0A1S8CRU3"/>
<comment type="caution">
    <text evidence="5">The sequence shown here is derived from an EMBL/GenBank/DDBJ whole genome shotgun (WGS) entry which is preliminary data.</text>
</comment>
<evidence type="ECO:0000313" key="6">
    <source>
        <dbReference type="Proteomes" id="UP000192132"/>
    </source>
</evidence>
<keyword evidence="1" id="KW-0547">Nucleotide-binding</keyword>
<dbReference type="InterPro" id="IPR027417">
    <property type="entry name" value="P-loop_NTPase"/>
</dbReference>
<evidence type="ECO:0000256" key="2">
    <source>
        <dbReference type="ARBA" id="ARBA00022840"/>
    </source>
</evidence>
<dbReference type="InterPro" id="IPR001650">
    <property type="entry name" value="Helicase_C-like"/>
</dbReference>
<feature type="domain" description="Helicase ATP-binding" evidence="3">
    <location>
        <begin position="18"/>
        <end position="177"/>
    </location>
</feature>
<reference evidence="5 6" key="1">
    <citation type="submission" date="2016-10" db="EMBL/GenBank/DDBJ databases">
        <title>Draft Genome sequence of Alkanindiges sp. strain H1.</title>
        <authorList>
            <person name="Subhash Y."/>
            <person name="Lee S."/>
        </authorList>
    </citation>
    <scope>NUCLEOTIDE SEQUENCE [LARGE SCALE GENOMIC DNA]</scope>
    <source>
        <strain evidence="5 6">H1</strain>
    </source>
</reference>
<dbReference type="Proteomes" id="UP000192132">
    <property type="component" value="Unassembled WGS sequence"/>
</dbReference>
<organism evidence="5 6">
    <name type="scientific">Alkanindiges hydrocarboniclasticus</name>
    <dbReference type="NCBI Taxonomy" id="1907941"/>
    <lineage>
        <taxon>Bacteria</taxon>
        <taxon>Pseudomonadati</taxon>
        <taxon>Pseudomonadota</taxon>
        <taxon>Gammaproteobacteria</taxon>
        <taxon>Moraxellales</taxon>
        <taxon>Moraxellaceae</taxon>
        <taxon>Alkanindiges</taxon>
    </lineage>
</organism>
<keyword evidence="6" id="KW-1185">Reference proteome</keyword>
<dbReference type="SUPFAM" id="SSF52540">
    <property type="entry name" value="P-loop containing nucleoside triphosphate hydrolases"/>
    <property type="match status" value="1"/>
</dbReference>
<dbReference type="GO" id="GO:0003676">
    <property type="term" value="F:nucleic acid binding"/>
    <property type="evidence" value="ECO:0007669"/>
    <property type="project" value="InterPro"/>
</dbReference>
<protein>
    <submittedName>
        <fullName evidence="5">Uncharacterized protein</fullName>
    </submittedName>
</protein>
<dbReference type="InterPro" id="IPR011545">
    <property type="entry name" value="DEAD/DEAH_box_helicase_dom"/>
</dbReference>